<keyword evidence="1" id="KW-0040">ANK repeat</keyword>
<sequence>MSETMECKCGMPLCICVAPPKPQATRAPVTLSQSDPKPKYDTSAKSKGSTSSSNARPDNPQKEYEVSGEGLREAIKNGDTAGVKKLLSEGVDPNYHDKQGMSVLHLAVLFNKTDIALMLMEHGANLEYKNAQGETPLDCAPATLQYKMREKMKST</sequence>
<dbReference type="InterPro" id="IPR002110">
    <property type="entry name" value="Ankyrin_rpt"/>
</dbReference>
<dbReference type="PANTHER" id="PTHR47794:SF1">
    <property type="entry name" value="VACUOLAR PROTEIN SORTING-ASSOCIATED PROTEIN 27"/>
    <property type="match status" value="1"/>
</dbReference>
<dbReference type="EMBL" id="CAKOAT010147376">
    <property type="protein sequence ID" value="CAH8341868.1"/>
    <property type="molecule type" value="Genomic_DNA"/>
</dbReference>
<dbReference type="InterPro" id="IPR036770">
    <property type="entry name" value="Ankyrin_rpt-contain_sf"/>
</dbReference>
<feature type="repeat" description="ANK" evidence="1">
    <location>
        <begin position="99"/>
        <end position="131"/>
    </location>
</feature>
<comment type="caution">
    <text evidence="3">The sequence shown here is derived from an EMBL/GenBank/DDBJ whole genome shotgun (WGS) entry which is preliminary data.</text>
</comment>
<evidence type="ECO:0000256" key="1">
    <source>
        <dbReference type="PROSITE-ProRule" id="PRU00023"/>
    </source>
</evidence>
<dbReference type="Gene3D" id="1.25.40.20">
    <property type="entry name" value="Ankyrin repeat-containing domain"/>
    <property type="match status" value="1"/>
</dbReference>
<dbReference type="AlphaFoldDB" id="A0ABC8JWZ5"/>
<accession>A0ABC8JWZ5</accession>
<dbReference type="PANTHER" id="PTHR47794">
    <property type="entry name" value="VACUOLAR PROTEIN SORTING-ASSOCIATED PROTEIN 27"/>
    <property type="match status" value="1"/>
</dbReference>
<dbReference type="PROSITE" id="PS50297">
    <property type="entry name" value="ANK_REP_REGION"/>
    <property type="match status" value="1"/>
</dbReference>
<dbReference type="SMART" id="SM00248">
    <property type="entry name" value="ANK"/>
    <property type="match status" value="2"/>
</dbReference>
<organism evidence="3 4">
    <name type="scientific">Eruca vesicaria subsp. sativa</name>
    <name type="common">Garden rocket</name>
    <name type="synonym">Eruca sativa</name>
    <dbReference type="NCBI Taxonomy" id="29727"/>
    <lineage>
        <taxon>Eukaryota</taxon>
        <taxon>Viridiplantae</taxon>
        <taxon>Streptophyta</taxon>
        <taxon>Embryophyta</taxon>
        <taxon>Tracheophyta</taxon>
        <taxon>Spermatophyta</taxon>
        <taxon>Magnoliopsida</taxon>
        <taxon>eudicotyledons</taxon>
        <taxon>Gunneridae</taxon>
        <taxon>Pentapetalae</taxon>
        <taxon>rosids</taxon>
        <taxon>malvids</taxon>
        <taxon>Brassicales</taxon>
        <taxon>Brassicaceae</taxon>
        <taxon>Brassiceae</taxon>
        <taxon>Eruca</taxon>
    </lineage>
</organism>
<reference evidence="3 4" key="1">
    <citation type="submission" date="2022-03" db="EMBL/GenBank/DDBJ databases">
        <authorList>
            <person name="Macdonald S."/>
            <person name="Ahmed S."/>
            <person name="Newling K."/>
        </authorList>
    </citation>
    <scope>NUCLEOTIDE SEQUENCE [LARGE SCALE GENOMIC DNA]</scope>
</reference>
<evidence type="ECO:0000313" key="3">
    <source>
        <dbReference type="EMBL" id="CAH8341868.1"/>
    </source>
</evidence>
<gene>
    <name evidence="3" type="ORF">ERUC_LOCUS15723</name>
</gene>
<feature type="region of interest" description="Disordered" evidence="2">
    <location>
        <begin position="24"/>
        <end position="67"/>
    </location>
</feature>
<evidence type="ECO:0000313" key="4">
    <source>
        <dbReference type="Proteomes" id="UP001642260"/>
    </source>
</evidence>
<dbReference type="SUPFAM" id="SSF48403">
    <property type="entry name" value="Ankyrin repeat"/>
    <property type="match status" value="1"/>
</dbReference>
<dbReference type="Proteomes" id="UP001642260">
    <property type="component" value="Unassembled WGS sequence"/>
</dbReference>
<dbReference type="Pfam" id="PF12796">
    <property type="entry name" value="Ank_2"/>
    <property type="match status" value="1"/>
</dbReference>
<protein>
    <submittedName>
        <fullName evidence="3">Uncharacterized protein</fullName>
    </submittedName>
</protein>
<dbReference type="PROSITE" id="PS50088">
    <property type="entry name" value="ANK_REPEAT"/>
    <property type="match status" value="1"/>
</dbReference>
<name>A0ABC8JWZ5_ERUVS</name>
<evidence type="ECO:0000256" key="2">
    <source>
        <dbReference type="SAM" id="MobiDB-lite"/>
    </source>
</evidence>
<proteinExistence type="predicted"/>
<keyword evidence="4" id="KW-1185">Reference proteome</keyword>